<evidence type="ECO:0000256" key="3">
    <source>
        <dbReference type="ARBA" id="ARBA00005996"/>
    </source>
</evidence>
<evidence type="ECO:0000256" key="2">
    <source>
        <dbReference type="ARBA" id="ARBA00004496"/>
    </source>
</evidence>
<proteinExistence type="inferred from homology"/>
<reference evidence="6" key="1">
    <citation type="submission" date="2016-06" db="EMBL/GenBank/DDBJ databases">
        <authorList>
            <person name="Hehemann J.-H."/>
            <person name="Arevalo P."/>
            <person name="Datta M.S."/>
            <person name="Polz M.F."/>
        </authorList>
    </citation>
    <scope>NUCLEOTIDE SEQUENCE [LARGE SCALE GENOMIC DNA]</scope>
    <source>
        <strain evidence="6">9CSC122</strain>
    </source>
</reference>
<comment type="subcellular location">
    <subcellularLocation>
        <location evidence="2">Cytoplasm</location>
    </subcellularLocation>
</comment>
<protein>
    <recommendedName>
        <fullName evidence="4">Protein TusC homolog</fullName>
    </recommendedName>
</protein>
<gene>
    <name evidence="5" type="ORF">A6E14_16550</name>
</gene>
<evidence type="ECO:0000313" key="6">
    <source>
        <dbReference type="Proteomes" id="UP000093173"/>
    </source>
</evidence>
<dbReference type="EMBL" id="MAJZ01001026">
    <property type="protein sequence ID" value="OCH68383.1"/>
    <property type="molecule type" value="Genomic_DNA"/>
</dbReference>
<comment type="caution">
    <text evidence="5">The sequence shown here is derived from an EMBL/GenBank/DDBJ whole genome shotgun (WGS) entry which is preliminary data.</text>
</comment>
<sequence>MKKIGFVFHTSPHSTSAGREGLDALLAASAYCEDIYVFFVGDGVTQLVNDQQPETVLSRDYISTFKLMDLYDIEHVYACRTGLEERGLLDVEMAFDVRILPSDDIASQMASCHHLLSF</sequence>
<accession>A0A1B9QRP8</accession>
<evidence type="ECO:0000313" key="5">
    <source>
        <dbReference type="EMBL" id="OCH68383.1"/>
    </source>
</evidence>
<dbReference type="PANTHER" id="PTHR38780">
    <property type="entry name" value="PROTEIN TUSC"/>
    <property type="match status" value="1"/>
</dbReference>
<dbReference type="AlphaFoldDB" id="A0A1B9QRP8"/>
<dbReference type="InterPro" id="IPR017462">
    <property type="entry name" value="Sulphur_relay_TusC/DsrF"/>
</dbReference>
<dbReference type="NCBIfam" id="TIGR03010">
    <property type="entry name" value="sulf_tusC_dsrF"/>
    <property type="match status" value="1"/>
</dbReference>
<evidence type="ECO:0000256" key="1">
    <source>
        <dbReference type="ARBA" id="ARBA00002850"/>
    </source>
</evidence>
<dbReference type="GO" id="GO:0005737">
    <property type="term" value="C:cytoplasm"/>
    <property type="evidence" value="ECO:0007669"/>
    <property type="project" value="UniProtKB-SubCell"/>
</dbReference>
<comment type="function">
    <text evidence="1">Could be part of a sulfur-relay system.</text>
</comment>
<keyword evidence="6" id="KW-1185">Reference proteome</keyword>
<dbReference type="PANTHER" id="PTHR38780:SF1">
    <property type="entry name" value="PROTEIN TUSC"/>
    <property type="match status" value="1"/>
</dbReference>
<dbReference type="InterPro" id="IPR003787">
    <property type="entry name" value="Sulphur_relay_DsrE/F-like"/>
</dbReference>
<name>A0A1B9QRP8_9VIBR</name>
<dbReference type="InterPro" id="IPR027396">
    <property type="entry name" value="DsrEFH-like"/>
</dbReference>
<dbReference type="RefSeq" id="WP_017035798.1">
    <property type="nucleotide sequence ID" value="NZ_JBNGCH010001026.1"/>
</dbReference>
<dbReference type="NCBIfam" id="NF001238">
    <property type="entry name" value="PRK00211.1"/>
    <property type="match status" value="1"/>
</dbReference>
<evidence type="ECO:0000256" key="4">
    <source>
        <dbReference type="ARBA" id="ARBA00017149"/>
    </source>
</evidence>
<comment type="similarity">
    <text evidence="3">Belongs to the DsrF/TusC family.</text>
</comment>
<dbReference type="Pfam" id="PF02635">
    <property type="entry name" value="DsrE"/>
    <property type="match status" value="1"/>
</dbReference>
<dbReference type="SUPFAM" id="SSF75169">
    <property type="entry name" value="DsrEFH-like"/>
    <property type="match status" value="1"/>
</dbReference>
<dbReference type="Gene3D" id="3.40.1260.10">
    <property type="entry name" value="DsrEFH-like"/>
    <property type="match status" value="1"/>
</dbReference>
<organism evidence="5 6">
    <name type="scientific">Vibrio genomosp. F10</name>
    <dbReference type="NCBI Taxonomy" id="723171"/>
    <lineage>
        <taxon>Bacteria</taxon>
        <taxon>Pseudomonadati</taxon>
        <taxon>Pseudomonadota</taxon>
        <taxon>Gammaproteobacteria</taxon>
        <taxon>Vibrionales</taxon>
        <taxon>Vibrionaceae</taxon>
        <taxon>Vibrio</taxon>
    </lineage>
</organism>
<dbReference type="Proteomes" id="UP000093173">
    <property type="component" value="Unassembled WGS sequence"/>
</dbReference>